<dbReference type="GO" id="GO:0052592">
    <property type="term" value="F:oxidoreductase activity, acting on CH or CH2 groups, with an iron-sulfur protein as acceptor"/>
    <property type="evidence" value="ECO:0007669"/>
    <property type="project" value="TreeGrafter"/>
</dbReference>
<dbReference type="EMBL" id="BARW01018818">
    <property type="protein sequence ID" value="GAJ02159.1"/>
    <property type="molecule type" value="Genomic_DNA"/>
</dbReference>
<accession>X1TA65</accession>
<dbReference type="PANTHER" id="PTHR31332:SF0">
    <property type="entry name" value="7-HYDROXYMETHYL CHLOROPHYLL A REDUCTASE, CHLOROPLASTIC"/>
    <property type="match status" value="1"/>
</dbReference>
<dbReference type="InterPro" id="IPR045220">
    <property type="entry name" value="FRHB/FDHB/HCAR-like"/>
</dbReference>
<dbReference type="Pfam" id="PF04432">
    <property type="entry name" value="FrhB_FdhB_C"/>
    <property type="match status" value="1"/>
</dbReference>
<name>X1TA65_9ZZZZ</name>
<comment type="caution">
    <text evidence="2">The sequence shown here is derived from an EMBL/GenBank/DDBJ whole genome shotgun (WGS) entry which is preliminary data.</text>
</comment>
<sequence length="191" mass="22021">IPELKKFSSNKLAVVGTPCQIYTMRCMQELGVTPSQNIEVCLGLFCFENFLFDKPQIEKFEKDFNIQLVNIKKVNIKEDLIITLKDHKKIHIPFNHLTEYMRPACNACNNFTNIYADLSFGGLGSPDKYTTVIVRTKKGKDIISNAISSGVIKKLDLDDLRKEKLIELLIQYSKLKIQRYKKFTKNIRKAL</sequence>
<organism evidence="2">
    <name type="scientific">marine sediment metagenome</name>
    <dbReference type="NCBI Taxonomy" id="412755"/>
    <lineage>
        <taxon>unclassified sequences</taxon>
        <taxon>metagenomes</taxon>
        <taxon>ecological metagenomes</taxon>
    </lineage>
</organism>
<evidence type="ECO:0000259" key="1">
    <source>
        <dbReference type="Pfam" id="PF04432"/>
    </source>
</evidence>
<protein>
    <recommendedName>
        <fullName evidence="1">Coenzyme F420 hydrogenase/dehydrogenase beta subunit C-terminal domain-containing protein</fullName>
    </recommendedName>
</protein>
<dbReference type="AlphaFoldDB" id="X1TA65"/>
<dbReference type="PANTHER" id="PTHR31332">
    <property type="entry name" value="7-HYDROXYMETHYL CHLOROPHYLL A REDUCTASE, CHLOROPLASTIC"/>
    <property type="match status" value="1"/>
</dbReference>
<feature type="domain" description="Coenzyme F420 hydrogenase/dehydrogenase beta subunit C-terminal" evidence="1">
    <location>
        <begin position="10"/>
        <end position="158"/>
    </location>
</feature>
<dbReference type="InterPro" id="IPR007525">
    <property type="entry name" value="FrhB_FdhB_C"/>
</dbReference>
<evidence type="ECO:0000313" key="2">
    <source>
        <dbReference type="EMBL" id="GAJ02159.1"/>
    </source>
</evidence>
<feature type="non-terminal residue" evidence="2">
    <location>
        <position position="1"/>
    </location>
</feature>
<gene>
    <name evidence="2" type="ORF">S12H4_32132</name>
</gene>
<proteinExistence type="predicted"/>
<reference evidence="2" key="1">
    <citation type="journal article" date="2014" name="Front. Microbiol.">
        <title>High frequency of phylogenetically diverse reductive dehalogenase-homologous genes in deep subseafloor sedimentary metagenomes.</title>
        <authorList>
            <person name="Kawai M."/>
            <person name="Futagami T."/>
            <person name="Toyoda A."/>
            <person name="Takaki Y."/>
            <person name="Nishi S."/>
            <person name="Hori S."/>
            <person name="Arai W."/>
            <person name="Tsubouchi T."/>
            <person name="Morono Y."/>
            <person name="Uchiyama I."/>
            <person name="Ito T."/>
            <person name="Fujiyama A."/>
            <person name="Inagaki F."/>
            <person name="Takami H."/>
        </authorList>
    </citation>
    <scope>NUCLEOTIDE SEQUENCE</scope>
    <source>
        <strain evidence="2">Expedition CK06-06</strain>
    </source>
</reference>